<reference evidence="9" key="2">
    <citation type="submission" date="2021-04" db="EMBL/GenBank/DDBJ databases">
        <authorList>
            <person name="Karlyshev A.V."/>
        </authorList>
    </citation>
    <scope>NUCLEOTIDE SEQUENCE</scope>
    <source>
        <strain evidence="9">LMG 29479</strain>
    </source>
</reference>
<evidence type="ECO:0000256" key="4">
    <source>
        <dbReference type="ARBA" id="ARBA00022519"/>
    </source>
</evidence>
<dbReference type="Proteomes" id="UP000675747">
    <property type="component" value="Unassembled WGS sequence"/>
</dbReference>
<evidence type="ECO:0000256" key="1">
    <source>
        <dbReference type="ARBA" id="ARBA00004429"/>
    </source>
</evidence>
<evidence type="ECO:0000256" key="5">
    <source>
        <dbReference type="ARBA" id="ARBA00022692"/>
    </source>
</evidence>
<evidence type="ECO:0000256" key="6">
    <source>
        <dbReference type="ARBA" id="ARBA00022989"/>
    </source>
</evidence>
<proteinExistence type="predicted"/>
<feature type="transmembrane region" description="Helical" evidence="8">
    <location>
        <begin position="962"/>
        <end position="987"/>
    </location>
</feature>
<keyword evidence="7 8" id="KW-0472">Membrane</keyword>
<keyword evidence="3" id="KW-1003">Cell membrane</keyword>
<feature type="transmembrane region" description="Helical" evidence="8">
    <location>
        <begin position="936"/>
        <end position="956"/>
    </location>
</feature>
<keyword evidence="4" id="KW-0997">Cell inner membrane</keyword>
<feature type="transmembrane region" description="Helical" evidence="8">
    <location>
        <begin position="912"/>
        <end position="929"/>
    </location>
</feature>
<dbReference type="EMBL" id="JAGQFT020000011">
    <property type="protein sequence ID" value="MBS7458489.1"/>
    <property type="molecule type" value="Genomic_DNA"/>
</dbReference>
<dbReference type="GO" id="GO:0042910">
    <property type="term" value="F:xenobiotic transmembrane transporter activity"/>
    <property type="evidence" value="ECO:0007669"/>
    <property type="project" value="TreeGrafter"/>
</dbReference>
<dbReference type="Pfam" id="PF00873">
    <property type="entry name" value="ACR_tran"/>
    <property type="match status" value="2"/>
</dbReference>
<evidence type="ECO:0000313" key="9">
    <source>
        <dbReference type="EMBL" id="MBR0562313.1"/>
    </source>
</evidence>
<evidence type="ECO:0000256" key="3">
    <source>
        <dbReference type="ARBA" id="ARBA00022475"/>
    </source>
</evidence>
<dbReference type="Gene3D" id="3.30.70.1430">
    <property type="entry name" value="Multidrug efflux transporter AcrB pore domain"/>
    <property type="match status" value="2"/>
</dbReference>
<organism evidence="9">
    <name type="scientific">Coralloluteibacterium stylophorae</name>
    <dbReference type="NCBI Taxonomy" id="1776034"/>
    <lineage>
        <taxon>Bacteria</taxon>
        <taxon>Pseudomonadati</taxon>
        <taxon>Pseudomonadota</taxon>
        <taxon>Gammaproteobacteria</taxon>
        <taxon>Lysobacterales</taxon>
        <taxon>Lysobacteraceae</taxon>
        <taxon>Coralloluteibacterium</taxon>
    </lineage>
</organism>
<dbReference type="PRINTS" id="PR00702">
    <property type="entry name" value="ACRIFLAVINRP"/>
</dbReference>
<sequence length="1093" mass="114637">MNISAPFVRRPVGTVLLTVGLALAGAAAFFGLPVAPLPQVDFPTISVQAQLPGASPETMASSVATPLERRLGVIPGVEEMTSSSSTGSTRITLQFALDRDIDGAAREVQAAINAAQADLPATLTSPPGYSKMNPADAPIMILALTSQTSTPGQIYDAAATVLQQALSSVDGVGEVELGGASLPAIRVEIQPLALARNGVSLEDVRAALQAANANRPKGAIDGDALRWQILTSQVGRDVEGYRRLVVAWRNGAPVRLGDVATVRDGVENEQVVGLYNGQPAVIVRITREPGANIVETVDAIRALVPGLAERLPAGVELVIASDSTDSIRASLHEIEFTLLVSILLVVLVVSLFLRSARATFIPAVATVVSILGTFGAMYLFGFSLNNLSLMALVVATGFVVDDGIVVLENIARHMEAGKGRLEATLLGAREVGFTVLSISLSLVAVFIPLLLMGGLVGRLFFEFSATLAIAVLISLVVSLTTTPMMSAWLLRQEPRRRPGRIARWLERGQAGLLRGYARSLDWALAHGGLMLFSLLAVVVLNVFLLAAMPKGFFPEQDSGRMMGGLRMDESVSFESAQAKLKRYVDIIRADPAVDNVVAFTGGRAGGGFLFTTLKPRGERDADAWTVIARLRPQIAQVEGASLFLFPAQDLRVGGRQGSGSYQYTLQSDDADDLRTWATRLAEALKGQPVLVDVDTDQQQNGSETFVEIDRDTAARLGVSARTVDNILYNGFGQRQVSTIYEDINQYRVVMEVVPELAQSPSDLAHVYVPVATGATQAAAAGSTPDPAVSSAAAASSSDSASPLVAGSGATTGSQSILRDAATGSALADSGRTMVPLSSFATFSERATPTSVNHQGVELATTISFSLAEGASLSDAQAAIAQAEADIGMPINVRGSFAGTAASYQSSLSQQPLLIAAAIVAIYIVLGILYESTLHPLTVLSTLPSAGIGATLALMLFGMEFSLIALIGLFLLIGIVKKNAILIIDFAIDAERNRGLGPRDAIHEACLMRFRPILMTTLAAALGALPLVLGTGDGAELRRPLGVAIIGGLAASQLLTLLTTPVVYLTLERLGGARRRPIPGSLHAPPGSEDPVHA</sequence>
<dbReference type="PANTHER" id="PTHR32063">
    <property type="match status" value="1"/>
</dbReference>
<keyword evidence="6 8" id="KW-1133">Transmembrane helix</keyword>
<feature type="transmembrane region" description="Helical" evidence="8">
    <location>
        <begin position="360"/>
        <end position="381"/>
    </location>
</feature>
<feature type="transmembrane region" description="Helical" evidence="8">
    <location>
        <begin position="1040"/>
        <end position="1066"/>
    </location>
</feature>
<dbReference type="InterPro" id="IPR027463">
    <property type="entry name" value="AcrB_DN_DC_subdom"/>
</dbReference>
<gene>
    <name evidence="10" type="ORF">KB893_015225</name>
    <name evidence="9" type="ORF">KB893_07265</name>
</gene>
<feature type="transmembrane region" description="Helical" evidence="8">
    <location>
        <begin position="336"/>
        <end position="353"/>
    </location>
</feature>
<dbReference type="SUPFAM" id="SSF82714">
    <property type="entry name" value="Multidrug efflux transporter AcrB TolC docking domain, DN and DC subdomains"/>
    <property type="match status" value="2"/>
</dbReference>
<evidence type="ECO:0000256" key="8">
    <source>
        <dbReference type="SAM" id="Phobius"/>
    </source>
</evidence>
<dbReference type="Gene3D" id="3.30.70.1320">
    <property type="entry name" value="Multidrug efflux transporter AcrB pore domain like"/>
    <property type="match status" value="1"/>
</dbReference>
<feature type="transmembrane region" description="Helical" evidence="8">
    <location>
        <begin position="1008"/>
        <end position="1028"/>
    </location>
</feature>
<dbReference type="Gene3D" id="3.30.70.1440">
    <property type="entry name" value="Multidrug efflux transporter AcrB pore domain"/>
    <property type="match status" value="2"/>
</dbReference>
<feature type="transmembrane region" description="Helical" evidence="8">
    <location>
        <begin position="463"/>
        <end position="490"/>
    </location>
</feature>
<dbReference type="Gene3D" id="1.20.1640.10">
    <property type="entry name" value="Multidrug efflux transporter AcrB transmembrane domain"/>
    <property type="match status" value="3"/>
</dbReference>
<protein>
    <submittedName>
        <fullName evidence="9">Efflux RND transporter permease subunit</fullName>
    </submittedName>
</protein>
<dbReference type="FunFam" id="3.30.70.1430:FF:000001">
    <property type="entry name" value="Efflux pump membrane transporter"/>
    <property type="match status" value="1"/>
</dbReference>
<dbReference type="SUPFAM" id="SSF82866">
    <property type="entry name" value="Multidrug efflux transporter AcrB transmembrane domain"/>
    <property type="match status" value="2"/>
</dbReference>
<feature type="transmembrane region" description="Helical" evidence="8">
    <location>
        <begin position="431"/>
        <end position="451"/>
    </location>
</feature>
<evidence type="ECO:0000313" key="10">
    <source>
        <dbReference type="EMBL" id="MBS7458489.1"/>
    </source>
</evidence>
<dbReference type="InterPro" id="IPR001036">
    <property type="entry name" value="Acrflvin-R"/>
</dbReference>
<keyword evidence="2" id="KW-0813">Transport</keyword>
<keyword evidence="5 8" id="KW-0812">Transmembrane</keyword>
<dbReference type="GO" id="GO:0005886">
    <property type="term" value="C:plasma membrane"/>
    <property type="evidence" value="ECO:0007669"/>
    <property type="project" value="UniProtKB-SubCell"/>
</dbReference>
<dbReference type="FunFam" id="1.20.1640.10:FF:000001">
    <property type="entry name" value="Efflux pump membrane transporter"/>
    <property type="match status" value="1"/>
</dbReference>
<comment type="subcellular location">
    <subcellularLocation>
        <location evidence="1">Cell inner membrane</location>
        <topology evidence="1">Multi-pass membrane protein</topology>
    </subcellularLocation>
</comment>
<dbReference type="EMBL" id="JAGQFT010000044">
    <property type="protein sequence ID" value="MBR0562313.1"/>
    <property type="molecule type" value="Genomic_DNA"/>
</dbReference>
<dbReference type="PANTHER" id="PTHR32063:SF34">
    <property type="entry name" value="MULTIDRUG RESISTANCE PROTEIN MDTC"/>
    <property type="match status" value="1"/>
</dbReference>
<dbReference type="AlphaFoldDB" id="A0A8J8AZJ1"/>
<evidence type="ECO:0000313" key="11">
    <source>
        <dbReference type="Proteomes" id="UP000675747"/>
    </source>
</evidence>
<evidence type="ECO:0000256" key="7">
    <source>
        <dbReference type="ARBA" id="ARBA00023136"/>
    </source>
</evidence>
<keyword evidence="11" id="KW-1185">Reference proteome</keyword>
<dbReference type="Gene3D" id="3.30.2090.10">
    <property type="entry name" value="Multidrug efflux transporter AcrB TolC docking domain, DN and DC subdomains"/>
    <property type="match status" value="3"/>
</dbReference>
<feature type="transmembrane region" description="Helical" evidence="8">
    <location>
        <begin position="522"/>
        <end position="548"/>
    </location>
</feature>
<reference evidence="10 11" key="1">
    <citation type="journal article" date="2021" name="Microbiol. Resour. Announc.">
        <title>Draft Genome Sequence of Coralloluteibacterium stylophorae LMG 29479T.</title>
        <authorList>
            <person name="Karlyshev A.V."/>
            <person name="Kudryashova E.B."/>
            <person name="Ariskina E.V."/>
            <person name="Conroy A.P."/>
            <person name="Abidueva E.Y."/>
        </authorList>
    </citation>
    <scope>NUCLEOTIDE SEQUENCE [LARGE SCALE GENOMIC DNA]</scope>
    <source>
        <strain evidence="10 11">LMG 29479</strain>
    </source>
</reference>
<name>A0A8J8AZJ1_9GAMM</name>
<dbReference type="RefSeq" id="WP_211926258.1">
    <property type="nucleotide sequence ID" value="NZ_JAGQFT020000011.1"/>
</dbReference>
<feature type="transmembrane region" description="Helical" evidence="8">
    <location>
        <begin position="387"/>
        <end position="410"/>
    </location>
</feature>
<evidence type="ECO:0000256" key="2">
    <source>
        <dbReference type="ARBA" id="ARBA00022448"/>
    </source>
</evidence>
<dbReference type="SUPFAM" id="SSF82693">
    <property type="entry name" value="Multidrug efflux transporter AcrB pore domain, PN1, PN2, PC1 and PC2 subdomains"/>
    <property type="match status" value="4"/>
</dbReference>
<comment type="caution">
    <text evidence="9">The sequence shown here is derived from an EMBL/GenBank/DDBJ whole genome shotgun (WGS) entry which is preliminary data.</text>
</comment>
<accession>A0A8J8AZJ1</accession>